<evidence type="ECO:0000313" key="1">
    <source>
        <dbReference type="EMBL" id="SMP02531.1"/>
    </source>
</evidence>
<dbReference type="RefSeq" id="WP_102991730.1">
    <property type="nucleotide sequence ID" value="NZ_FXTU01000001.1"/>
</dbReference>
<dbReference type="AlphaFoldDB" id="A0AA45WJB7"/>
<gene>
    <name evidence="1" type="ORF">SAMN06265361_101353</name>
</gene>
<dbReference type="EMBL" id="FXTU01000001">
    <property type="protein sequence ID" value="SMP02531.1"/>
    <property type="molecule type" value="Genomic_DNA"/>
</dbReference>
<reference evidence="1" key="1">
    <citation type="submission" date="2017-05" db="EMBL/GenBank/DDBJ databases">
        <authorList>
            <person name="Varghese N."/>
            <person name="Submissions S."/>
        </authorList>
    </citation>
    <scope>NUCLEOTIDE SEQUENCE</scope>
    <source>
        <strain evidence="1">DSM 45262</strain>
    </source>
</reference>
<accession>A0AA45WJB7</accession>
<proteinExistence type="predicted"/>
<name>A0AA45WJB7_9BACL</name>
<evidence type="ECO:0000313" key="2">
    <source>
        <dbReference type="Proteomes" id="UP001157946"/>
    </source>
</evidence>
<protein>
    <submittedName>
        <fullName evidence="1">Uncharacterized protein</fullName>
    </submittedName>
</protein>
<dbReference type="Proteomes" id="UP001157946">
    <property type="component" value="Unassembled WGS sequence"/>
</dbReference>
<organism evidence="1 2">
    <name type="scientific">Laceyella tengchongensis</name>
    <dbReference type="NCBI Taxonomy" id="574699"/>
    <lineage>
        <taxon>Bacteria</taxon>
        <taxon>Bacillati</taxon>
        <taxon>Bacillota</taxon>
        <taxon>Bacilli</taxon>
        <taxon>Bacillales</taxon>
        <taxon>Thermoactinomycetaceae</taxon>
        <taxon>Laceyella</taxon>
    </lineage>
</organism>
<comment type="caution">
    <text evidence="1">The sequence shown here is derived from an EMBL/GenBank/DDBJ whole genome shotgun (WGS) entry which is preliminary data.</text>
</comment>
<sequence>MNALDYNRRTTFMDSLVREMGLQQMYVNEYFLKHGLQANKIYFDEEAMRLVHQALLNEFLRTNNTHFITLAQYLEHKSNTRSYLAQIKPWKPHRGNEDSDVDRYKA</sequence>
<keyword evidence="2" id="KW-1185">Reference proteome</keyword>